<dbReference type="Proteomes" id="UP000215188">
    <property type="component" value="Unassembled WGS sequence"/>
</dbReference>
<keyword evidence="2" id="KW-0067">ATP-binding</keyword>
<dbReference type="Gene3D" id="1.10.10.60">
    <property type="entry name" value="Homeodomain-like"/>
    <property type="match status" value="1"/>
</dbReference>
<dbReference type="SMART" id="SM00382">
    <property type="entry name" value="AAA"/>
    <property type="match status" value="1"/>
</dbReference>
<dbReference type="InterPro" id="IPR025944">
    <property type="entry name" value="Sigma_54_int_dom_CS"/>
</dbReference>
<dbReference type="SUPFAM" id="SSF46689">
    <property type="entry name" value="Homeodomain-like"/>
    <property type="match status" value="1"/>
</dbReference>
<dbReference type="FunFam" id="3.40.50.300:FF:000006">
    <property type="entry name" value="DNA-binding transcriptional regulator NtrC"/>
    <property type="match status" value="1"/>
</dbReference>
<evidence type="ECO:0000313" key="7">
    <source>
        <dbReference type="EMBL" id="OXL16078.1"/>
    </source>
</evidence>
<dbReference type="InterPro" id="IPR058031">
    <property type="entry name" value="AAA_lid_NorR"/>
</dbReference>
<dbReference type="AlphaFoldDB" id="A0A229FWZ9"/>
<dbReference type="InterPro" id="IPR002078">
    <property type="entry name" value="Sigma_54_int"/>
</dbReference>
<evidence type="ECO:0000256" key="4">
    <source>
        <dbReference type="ARBA" id="ARBA00023125"/>
    </source>
</evidence>
<dbReference type="InterPro" id="IPR010523">
    <property type="entry name" value="XylR_N"/>
</dbReference>
<dbReference type="OrthoDB" id="9761705at2"/>
<evidence type="ECO:0000256" key="2">
    <source>
        <dbReference type="ARBA" id="ARBA00022840"/>
    </source>
</evidence>
<reference evidence="7 8" key="1">
    <citation type="submission" date="2017-06" db="EMBL/GenBank/DDBJ databases">
        <title>Reclassification of a Polynucleobacter cosmopolitanus strain isolated from tropical Lake Victoria as Polynucleobacter victoriensis comb. nov.</title>
        <authorList>
            <person name="Hahn M.W."/>
        </authorList>
    </citation>
    <scope>NUCLEOTIDE SEQUENCE [LARGE SCALE GENOMIC DNA]</scope>
    <source>
        <strain evidence="7 8">MWH-MoIso2</strain>
    </source>
</reference>
<dbReference type="Gene3D" id="3.40.50.300">
    <property type="entry name" value="P-loop containing nucleotide triphosphate hydrolases"/>
    <property type="match status" value="1"/>
</dbReference>
<dbReference type="PROSITE" id="PS00676">
    <property type="entry name" value="SIGMA54_INTERACT_2"/>
    <property type="match status" value="1"/>
</dbReference>
<evidence type="ECO:0000256" key="5">
    <source>
        <dbReference type="ARBA" id="ARBA00023163"/>
    </source>
</evidence>
<gene>
    <name evidence="7" type="ORF">AOC33_03050</name>
</gene>
<dbReference type="PRINTS" id="PR01590">
    <property type="entry name" value="HTHFIS"/>
</dbReference>
<dbReference type="PROSITE" id="PS00675">
    <property type="entry name" value="SIGMA54_INTERACT_1"/>
    <property type="match status" value="1"/>
</dbReference>
<feature type="domain" description="Sigma-54 factor interaction" evidence="6">
    <location>
        <begin position="234"/>
        <end position="463"/>
    </location>
</feature>
<dbReference type="InterPro" id="IPR025662">
    <property type="entry name" value="Sigma_54_int_dom_ATP-bd_1"/>
</dbReference>
<keyword evidence="3" id="KW-0805">Transcription regulation</keyword>
<sequence>MELFVKKVLEPELVDLRSKLKFSFETGEIWLGENRMMLMHVAAMGAFRNEIIQSLGLERARGLLVRLGYASGVRDAELAKDLPSNDSPEAGIMLGPMLHSFKGMVRVEKRKLEMDIPNGKFAGEFIWENSWEAQTHLQQFGIGQDAECWTQVGYASGYVSTCVGRPVIFKETKCVCKGDHHCYIEARLLEHWDDSEDYLKYYKPENIAGRLIDLQEEVVSLRASLNKKALPDNIIGESESFKSALDLASTAAAKPITVLLLGETGVGKEVFAHWIHDNSDRTAQPFVALNCAAIPNDLLESELFGVEKGAFTGAQQSRPGRFERADGGTLFLDEVGDLTPAAQVKLLRVLESGELERLGDIKTRKVNVRLVAATNVNLQQAVKDGKFRADLYYRLNAYPVNIPPLRDRKADIPLLVEAFIKKYALLHNKRVVGVTDKAMRMLMSYDWPGNIRELENMMERGVLLTASDESIELKHLFAGVADIFSNEVELSPQGRVGSQNLKSIDVLIDAMIRDGISLENCELMLMEAAVKKTGGNITKAADLLGVTRRQVAYRLEKEDQK</sequence>
<dbReference type="InterPro" id="IPR004096">
    <property type="entry name" value="V4R"/>
</dbReference>
<dbReference type="PROSITE" id="PS00688">
    <property type="entry name" value="SIGMA54_INTERACT_3"/>
    <property type="match status" value="1"/>
</dbReference>
<dbReference type="InterPro" id="IPR002197">
    <property type="entry name" value="HTH_Fis"/>
</dbReference>
<dbReference type="GO" id="GO:0043565">
    <property type="term" value="F:sequence-specific DNA binding"/>
    <property type="evidence" value="ECO:0007669"/>
    <property type="project" value="InterPro"/>
</dbReference>
<dbReference type="SUPFAM" id="SSF52540">
    <property type="entry name" value="P-loop containing nucleoside triphosphate hydrolases"/>
    <property type="match status" value="1"/>
</dbReference>
<keyword evidence="4" id="KW-0238">DNA-binding</keyword>
<dbReference type="GO" id="GO:0005524">
    <property type="term" value="F:ATP binding"/>
    <property type="evidence" value="ECO:0007669"/>
    <property type="project" value="UniProtKB-KW"/>
</dbReference>
<dbReference type="PROSITE" id="PS50045">
    <property type="entry name" value="SIGMA54_INTERACT_4"/>
    <property type="match status" value="1"/>
</dbReference>
<evidence type="ECO:0000313" key="8">
    <source>
        <dbReference type="Proteomes" id="UP000215188"/>
    </source>
</evidence>
<name>A0A229FWZ9_9BURK</name>
<keyword evidence="5" id="KW-0804">Transcription</keyword>
<dbReference type="Pfam" id="PF25601">
    <property type="entry name" value="AAA_lid_14"/>
    <property type="match status" value="1"/>
</dbReference>
<dbReference type="Gene3D" id="3.30.1380.20">
    <property type="entry name" value="Trafficking protein particle complex subunit 3"/>
    <property type="match status" value="1"/>
</dbReference>
<dbReference type="EMBL" id="NJGG01000001">
    <property type="protein sequence ID" value="OXL16078.1"/>
    <property type="molecule type" value="Genomic_DNA"/>
</dbReference>
<dbReference type="Pfam" id="PF00158">
    <property type="entry name" value="Sigma54_activat"/>
    <property type="match status" value="1"/>
</dbReference>
<evidence type="ECO:0000256" key="1">
    <source>
        <dbReference type="ARBA" id="ARBA00022741"/>
    </source>
</evidence>
<comment type="caution">
    <text evidence="7">The sequence shown here is derived from an EMBL/GenBank/DDBJ whole genome shotgun (WGS) entry which is preliminary data.</text>
</comment>
<dbReference type="InterPro" id="IPR003593">
    <property type="entry name" value="AAA+_ATPase"/>
</dbReference>
<keyword evidence="1" id="KW-0547">Nucleotide-binding</keyword>
<protein>
    <submittedName>
        <fullName evidence="7">Sigma-54-dependent Fis family transcriptional regulator</fullName>
    </submittedName>
</protein>
<dbReference type="Gene3D" id="1.10.8.60">
    <property type="match status" value="1"/>
</dbReference>
<keyword evidence="8" id="KW-1185">Reference proteome</keyword>
<evidence type="ECO:0000259" key="6">
    <source>
        <dbReference type="PROSITE" id="PS50045"/>
    </source>
</evidence>
<dbReference type="CDD" id="cd00009">
    <property type="entry name" value="AAA"/>
    <property type="match status" value="1"/>
</dbReference>
<dbReference type="Pfam" id="PF02830">
    <property type="entry name" value="V4R"/>
    <property type="match status" value="1"/>
</dbReference>
<dbReference type="Pfam" id="PF06505">
    <property type="entry name" value="XylR_N"/>
    <property type="match status" value="1"/>
</dbReference>
<dbReference type="InterPro" id="IPR027417">
    <property type="entry name" value="P-loop_NTPase"/>
</dbReference>
<accession>A0A229FWZ9</accession>
<dbReference type="InterPro" id="IPR009057">
    <property type="entry name" value="Homeodomain-like_sf"/>
</dbReference>
<dbReference type="SUPFAM" id="SSF111126">
    <property type="entry name" value="Ligand-binding domain in the NO signalling and Golgi transport"/>
    <property type="match status" value="1"/>
</dbReference>
<dbReference type="SMART" id="SM00989">
    <property type="entry name" value="V4R"/>
    <property type="match status" value="1"/>
</dbReference>
<dbReference type="InterPro" id="IPR024096">
    <property type="entry name" value="NO_sig/Golgi_transp_ligand-bd"/>
</dbReference>
<proteinExistence type="predicted"/>
<dbReference type="Pfam" id="PF02954">
    <property type="entry name" value="HTH_8"/>
    <property type="match status" value="1"/>
</dbReference>
<dbReference type="GO" id="GO:0006355">
    <property type="term" value="P:regulation of DNA-templated transcription"/>
    <property type="evidence" value="ECO:0007669"/>
    <property type="project" value="InterPro"/>
</dbReference>
<dbReference type="PANTHER" id="PTHR32071">
    <property type="entry name" value="TRANSCRIPTIONAL REGULATORY PROTEIN"/>
    <property type="match status" value="1"/>
</dbReference>
<dbReference type="InterPro" id="IPR025943">
    <property type="entry name" value="Sigma_54_int_dom_ATP-bd_2"/>
</dbReference>
<organism evidence="7 8">
    <name type="scientific">Polynucleobacter cosmopolitanus</name>
    <dbReference type="NCBI Taxonomy" id="351345"/>
    <lineage>
        <taxon>Bacteria</taxon>
        <taxon>Pseudomonadati</taxon>
        <taxon>Pseudomonadota</taxon>
        <taxon>Betaproteobacteria</taxon>
        <taxon>Burkholderiales</taxon>
        <taxon>Burkholderiaceae</taxon>
        <taxon>Polynucleobacter</taxon>
    </lineage>
</organism>
<evidence type="ECO:0000256" key="3">
    <source>
        <dbReference type="ARBA" id="ARBA00023015"/>
    </source>
</evidence>